<accession>A0A918Q299</accession>
<evidence type="ECO:0000313" key="2">
    <source>
        <dbReference type="Proteomes" id="UP000662572"/>
    </source>
</evidence>
<organism evidence="1 2">
    <name type="scientific">Asticcacaulis endophyticus</name>
    <dbReference type="NCBI Taxonomy" id="1395890"/>
    <lineage>
        <taxon>Bacteria</taxon>
        <taxon>Pseudomonadati</taxon>
        <taxon>Pseudomonadota</taxon>
        <taxon>Alphaproteobacteria</taxon>
        <taxon>Caulobacterales</taxon>
        <taxon>Caulobacteraceae</taxon>
        <taxon>Asticcacaulis</taxon>
    </lineage>
</organism>
<dbReference type="AlphaFoldDB" id="A0A918Q299"/>
<dbReference type="Proteomes" id="UP000662572">
    <property type="component" value="Unassembled WGS sequence"/>
</dbReference>
<dbReference type="EMBL" id="BMZB01000001">
    <property type="protein sequence ID" value="GGZ31059.1"/>
    <property type="molecule type" value="Genomic_DNA"/>
</dbReference>
<evidence type="ECO:0000313" key="1">
    <source>
        <dbReference type="EMBL" id="GGZ31059.1"/>
    </source>
</evidence>
<name>A0A918Q299_9CAUL</name>
<reference evidence="1" key="2">
    <citation type="submission" date="2020-09" db="EMBL/GenBank/DDBJ databases">
        <authorList>
            <person name="Sun Q."/>
            <person name="Kim S."/>
        </authorList>
    </citation>
    <scope>NUCLEOTIDE SEQUENCE</scope>
    <source>
        <strain evidence="1">KCTC 32296</strain>
    </source>
</reference>
<gene>
    <name evidence="1" type="ORF">GCM10011273_16980</name>
</gene>
<protein>
    <submittedName>
        <fullName evidence="1">Uncharacterized protein</fullName>
    </submittedName>
</protein>
<comment type="caution">
    <text evidence="1">The sequence shown here is derived from an EMBL/GenBank/DDBJ whole genome shotgun (WGS) entry which is preliminary data.</text>
</comment>
<reference evidence="1" key="1">
    <citation type="journal article" date="2014" name="Int. J. Syst. Evol. Microbiol.">
        <title>Complete genome sequence of Corynebacterium casei LMG S-19264T (=DSM 44701T), isolated from a smear-ripened cheese.</title>
        <authorList>
            <consortium name="US DOE Joint Genome Institute (JGI-PGF)"/>
            <person name="Walter F."/>
            <person name="Albersmeier A."/>
            <person name="Kalinowski J."/>
            <person name="Ruckert C."/>
        </authorList>
    </citation>
    <scope>NUCLEOTIDE SEQUENCE</scope>
    <source>
        <strain evidence="1">KCTC 32296</strain>
    </source>
</reference>
<sequence length="55" mass="6030">MSGGDRPLRFTRAHIRYRGYGGKTGRIINIDYHASIGIAPYATNQGLLPQKVSAL</sequence>
<proteinExistence type="predicted"/>
<keyword evidence="2" id="KW-1185">Reference proteome</keyword>